<feature type="compositionally biased region" description="Basic and acidic residues" evidence="1">
    <location>
        <begin position="23"/>
        <end position="34"/>
    </location>
</feature>
<comment type="caution">
    <text evidence="2">The sequence shown here is derived from an EMBL/GenBank/DDBJ whole genome shotgun (WGS) entry which is preliminary data.</text>
</comment>
<dbReference type="Proteomes" id="UP001215598">
    <property type="component" value="Unassembled WGS sequence"/>
</dbReference>
<feature type="region of interest" description="Disordered" evidence="1">
    <location>
        <begin position="132"/>
        <end position="165"/>
    </location>
</feature>
<feature type="region of interest" description="Disordered" evidence="1">
    <location>
        <begin position="1"/>
        <end position="53"/>
    </location>
</feature>
<organism evidence="2 3">
    <name type="scientific">Mycena metata</name>
    <dbReference type="NCBI Taxonomy" id="1033252"/>
    <lineage>
        <taxon>Eukaryota</taxon>
        <taxon>Fungi</taxon>
        <taxon>Dikarya</taxon>
        <taxon>Basidiomycota</taxon>
        <taxon>Agaricomycotina</taxon>
        <taxon>Agaricomycetes</taxon>
        <taxon>Agaricomycetidae</taxon>
        <taxon>Agaricales</taxon>
        <taxon>Marasmiineae</taxon>
        <taxon>Mycenaceae</taxon>
        <taxon>Mycena</taxon>
    </lineage>
</organism>
<keyword evidence="3" id="KW-1185">Reference proteome</keyword>
<reference evidence="2" key="1">
    <citation type="submission" date="2023-03" db="EMBL/GenBank/DDBJ databases">
        <title>Massive genome expansion in bonnet fungi (Mycena s.s.) driven by repeated elements and novel gene families across ecological guilds.</title>
        <authorList>
            <consortium name="Lawrence Berkeley National Laboratory"/>
            <person name="Harder C.B."/>
            <person name="Miyauchi S."/>
            <person name="Viragh M."/>
            <person name="Kuo A."/>
            <person name="Thoen E."/>
            <person name="Andreopoulos B."/>
            <person name="Lu D."/>
            <person name="Skrede I."/>
            <person name="Drula E."/>
            <person name="Henrissat B."/>
            <person name="Morin E."/>
            <person name="Kohler A."/>
            <person name="Barry K."/>
            <person name="LaButti K."/>
            <person name="Morin E."/>
            <person name="Salamov A."/>
            <person name="Lipzen A."/>
            <person name="Mereny Z."/>
            <person name="Hegedus B."/>
            <person name="Baldrian P."/>
            <person name="Stursova M."/>
            <person name="Weitz H."/>
            <person name="Taylor A."/>
            <person name="Grigoriev I.V."/>
            <person name="Nagy L.G."/>
            <person name="Martin F."/>
            <person name="Kauserud H."/>
        </authorList>
    </citation>
    <scope>NUCLEOTIDE SEQUENCE</scope>
    <source>
        <strain evidence="2">CBHHK182m</strain>
    </source>
</reference>
<dbReference type="AlphaFoldDB" id="A0AAD7H9W4"/>
<name>A0AAD7H9W4_9AGAR</name>
<accession>A0AAD7H9W4</accession>
<evidence type="ECO:0000313" key="3">
    <source>
        <dbReference type="Proteomes" id="UP001215598"/>
    </source>
</evidence>
<sequence length="165" mass="17900">MNTLMGVFDANTGETQLGKRKRPAEDEGGGRELVDGAANDVLATRRGRRTETSEAWEKREIVMAQLGKRKRQKKAEPCITSLKQNVERKNREKKIIDKFEVGGRDGGRGCRGDVREWRCERAPVMAVALGTESAATTAVAADDEDGGEGGGEGGELRRGSGHHPP</sequence>
<dbReference type="EMBL" id="JARKIB010000310">
    <property type="protein sequence ID" value="KAJ7715318.1"/>
    <property type="molecule type" value="Genomic_DNA"/>
</dbReference>
<gene>
    <name evidence="2" type="ORF">B0H16DRAFT_1477474</name>
</gene>
<proteinExistence type="predicted"/>
<evidence type="ECO:0000256" key="1">
    <source>
        <dbReference type="SAM" id="MobiDB-lite"/>
    </source>
</evidence>
<evidence type="ECO:0000313" key="2">
    <source>
        <dbReference type="EMBL" id="KAJ7715318.1"/>
    </source>
</evidence>
<protein>
    <submittedName>
        <fullName evidence="2">Uncharacterized protein</fullName>
    </submittedName>
</protein>